<keyword evidence="2" id="KW-0963">Cytoplasm</keyword>
<name>A0A4P9YFG5_ROZAC</name>
<comment type="subcellular location">
    <subcellularLocation>
        <location evidence="1">Cytoplasm</location>
    </subcellularLocation>
</comment>
<dbReference type="PANTHER" id="PTHR28511:SF1">
    <property type="entry name" value="ENDONUCLEASE V"/>
    <property type="match status" value="1"/>
</dbReference>
<dbReference type="EMBL" id="ML006063">
    <property type="protein sequence ID" value="RKP17040.1"/>
    <property type="molecule type" value="Genomic_DNA"/>
</dbReference>
<dbReference type="GO" id="GO:0005730">
    <property type="term" value="C:nucleolus"/>
    <property type="evidence" value="ECO:0007669"/>
    <property type="project" value="TreeGrafter"/>
</dbReference>
<accession>A0A4P9YFG5</accession>
<dbReference type="GO" id="GO:0003727">
    <property type="term" value="F:single-stranded RNA binding"/>
    <property type="evidence" value="ECO:0007669"/>
    <property type="project" value="TreeGrafter"/>
</dbReference>
<dbReference type="Gene3D" id="3.30.2170.10">
    <property type="entry name" value="archaeoglobus fulgidus dsm 4304 superfamily"/>
    <property type="match status" value="1"/>
</dbReference>
<protein>
    <submittedName>
        <fullName evidence="6">Endonuclease V</fullName>
    </submittedName>
</protein>
<dbReference type="Pfam" id="PF04493">
    <property type="entry name" value="Endonuclease_5"/>
    <property type="match status" value="1"/>
</dbReference>
<organism evidence="6 7">
    <name type="scientific">Rozella allomycis (strain CSF55)</name>
    <dbReference type="NCBI Taxonomy" id="988480"/>
    <lineage>
        <taxon>Eukaryota</taxon>
        <taxon>Fungi</taxon>
        <taxon>Fungi incertae sedis</taxon>
        <taxon>Cryptomycota</taxon>
        <taxon>Cryptomycota incertae sedis</taxon>
        <taxon>Rozella</taxon>
    </lineage>
</organism>
<proteinExistence type="predicted"/>
<keyword evidence="3" id="KW-0540">Nuclease</keyword>
<dbReference type="InterPro" id="IPR007581">
    <property type="entry name" value="Endonuclease-V"/>
</dbReference>
<keyword evidence="4 6" id="KW-0255">Endonuclease</keyword>
<evidence type="ECO:0000313" key="7">
    <source>
        <dbReference type="Proteomes" id="UP000281549"/>
    </source>
</evidence>
<evidence type="ECO:0000313" key="6">
    <source>
        <dbReference type="EMBL" id="RKP17040.1"/>
    </source>
</evidence>
<evidence type="ECO:0000256" key="4">
    <source>
        <dbReference type="ARBA" id="ARBA00022759"/>
    </source>
</evidence>
<sequence length="199" mass="22439">MSIRSTVIAGFDTSFTSTKSIAAIVILEYPSFKVLYQNYLVYEQSMEYKAGFLGQKECPKYFSLLNSSPIKPDIIFVDGFGLLHPEKYGSATRLGTTVEIPTIGVAKNLMETVVSVSRDDLKSSQENMVYLPSSSTNEILGVAWRNPPKFSKYIYISIGWGLLLEECIDWTRKCCIHRIPEPIRLADLYSRSIAREIEA</sequence>
<evidence type="ECO:0000256" key="5">
    <source>
        <dbReference type="ARBA" id="ARBA00022801"/>
    </source>
</evidence>
<dbReference type="GO" id="GO:0016891">
    <property type="term" value="F:RNA endonuclease activity producing 5'-phosphomonoesters, hydrolytic mechanism"/>
    <property type="evidence" value="ECO:0007669"/>
    <property type="project" value="TreeGrafter"/>
</dbReference>
<dbReference type="PANTHER" id="PTHR28511">
    <property type="entry name" value="ENDONUCLEASE V"/>
    <property type="match status" value="1"/>
</dbReference>
<reference evidence="7" key="1">
    <citation type="journal article" date="2018" name="Nat. Microbiol.">
        <title>Leveraging single-cell genomics to expand the fungal tree of life.</title>
        <authorList>
            <person name="Ahrendt S.R."/>
            <person name="Quandt C.A."/>
            <person name="Ciobanu D."/>
            <person name="Clum A."/>
            <person name="Salamov A."/>
            <person name="Andreopoulos B."/>
            <person name="Cheng J.F."/>
            <person name="Woyke T."/>
            <person name="Pelin A."/>
            <person name="Henrissat B."/>
            <person name="Reynolds N.K."/>
            <person name="Benny G.L."/>
            <person name="Smith M.E."/>
            <person name="James T.Y."/>
            <person name="Grigoriev I.V."/>
        </authorList>
    </citation>
    <scope>NUCLEOTIDE SEQUENCE [LARGE SCALE GENOMIC DNA]</scope>
    <source>
        <strain evidence="7">CSF55</strain>
    </source>
</reference>
<dbReference type="GO" id="GO:0005737">
    <property type="term" value="C:cytoplasm"/>
    <property type="evidence" value="ECO:0007669"/>
    <property type="project" value="UniProtKB-SubCell"/>
</dbReference>
<gene>
    <name evidence="6" type="ORF">ROZALSC1DRAFT_31117</name>
</gene>
<evidence type="ECO:0000256" key="2">
    <source>
        <dbReference type="ARBA" id="ARBA00022490"/>
    </source>
</evidence>
<evidence type="ECO:0000256" key="3">
    <source>
        <dbReference type="ARBA" id="ARBA00022722"/>
    </source>
</evidence>
<dbReference type="AlphaFoldDB" id="A0A4P9YFG5"/>
<evidence type="ECO:0000256" key="1">
    <source>
        <dbReference type="ARBA" id="ARBA00004496"/>
    </source>
</evidence>
<dbReference type="Proteomes" id="UP000281549">
    <property type="component" value="Unassembled WGS sequence"/>
</dbReference>
<dbReference type="GO" id="GO:0006281">
    <property type="term" value="P:DNA repair"/>
    <property type="evidence" value="ECO:0007669"/>
    <property type="project" value="InterPro"/>
</dbReference>
<keyword evidence="5" id="KW-0378">Hydrolase</keyword>